<dbReference type="Proteomes" id="UP000000591">
    <property type="component" value="Chromosome VI"/>
</dbReference>
<feature type="region of interest" description="Disordered" evidence="1">
    <location>
        <begin position="15"/>
        <end position="34"/>
    </location>
</feature>
<dbReference type="Pfam" id="PF12550">
    <property type="entry name" value="GCR1_C"/>
    <property type="match status" value="1"/>
</dbReference>
<evidence type="ECO:0000256" key="1">
    <source>
        <dbReference type="SAM" id="MobiDB-lite"/>
    </source>
</evidence>
<reference evidence="3 4" key="1">
    <citation type="journal article" date="2004" name="Science">
        <title>The Ashbya gossypii genome as a tool for mapping the ancient Saccharomyces cerevisiae genome.</title>
        <authorList>
            <person name="Dietrich F.S."/>
            <person name="Voegeli S."/>
            <person name="Brachat S."/>
            <person name="Lerch A."/>
            <person name="Gates K."/>
            <person name="Steiner S."/>
            <person name="Mohr C."/>
            <person name="Pohlmann R."/>
            <person name="Luedi P."/>
            <person name="Choi S."/>
            <person name="Wing R.A."/>
            <person name="Flavier A."/>
            <person name="Gaffney T.D."/>
            <person name="Philippsen P."/>
        </authorList>
    </citation>
    <scope>NUCLEOTIDE SEQUENCE [LARGE SCALE GENOMIC DNA]</scope>
    <source>
        <strain evidence="4">ATCC 10895 / CBS 109.51 / FGSC 9923 / NRRL Y-1056</strain>
    </source>
</reference>
<dbReference type="RefSeq" id="NP_986065.1">
    <property type="nucleotide sequence ID" value="NM_212201.1"/>
</dbReference>
<gene>
    <name evidence="3" type="ORF">AGOS_AFR518C</name>
</gene>
<evidence type="ECO:0000313" key="4">
    <source>
        <dbReference type="Proteomes" id="UP000000591"/>
    </source>
</evidence>
<name>Q752Q5_EREGS</name>
<feature type="domain" description="Transcription activator GCR1-like" evidence="2">
    <location>
        <begin position="305"/>
        <end position="407"/>
    </location>
</feature>
<sequence>MGIIKVNRKLQALVDDSGSPTGSVSDSENVANEPLYGTKGLETTFCLSQAGEDATQVEKVELQLSKGSLVSGFETISDVKYLDKDAFSYTSSFQARPFSDCFDFTQPKSETIFDAGNQGAIPSLATKDIISEALITDKTAVDSISSFIPRENAEHGIESELEDSSNHIQCVIDQIVHFKSEFRELIAKIDAASLESARYRYSQGNRSQNEQLAEVTGSNAVMSEVVDTVIQTLNGLLPRRAPPKRTAILASSVPPETKKPKANMQAFNFRGNSLVTQYPNSGERTVIVQEDDPCSKLPNFGVILIKSPSLISQLWDEYTKLPSEWPVKDLFSFSLQQREHSHLDIEIASRRRLTIRELENSYGSSWRNADKNFSRQINRRKKIWCAIEQGLLDGLELKECFEILENYVRDRGKGLSWYYNGVPFRLIEMSRDKKPS</sequence>
<reference evidence="4" key="2">
    <citation type="journal article" date="2013" name="G3 (Bethesda)">
        <title>Genomes of Ashbya fungi isolated from insects reveal four mating-type loci, numerous translocations, lack of transposons, and distinct gene duplications.</title>
        <authorList>
            <person name="Dietrich F.S."/>
            <person name="Voegeli S."/>
            <person name="Kuo S."/>
            <person name="Philippsen P."/>
        </authorList>
    </citation>
    <scope>GENOME REANNOTATION</scope>
    <source>
        <strain evidence="4">ATCC 10895 / CBS 109.51 / FGSC 9923 / NRRL Y-1056</strain>
    </source>
</reference>
<dbReference type="OrthoDB" id="4069959at2759"/>
<dbReference type="eggNOG" id="ENOG502RY18">
    <property type="taxonomic scope" value="Eukaryota"/>
</dbReference>
<organism evidence="3 4">
    <name type="scientific">Eremothecium gossypii (strain ATCC 10895 / CBS 109.51 / FGSC 9923 / NRRL Y-1056)</name>
    <name type="common">Yeast</name>
    <name type="synonym">Ashbya gossypii</name>
    <dbReference type="NCBI Taxonomy" id="284811"/>
    <lineage>
        <taxon>Eukaryota</taxon>
        <taxon>Fungi</taxon>
        <taxon>Dikarya</taxon>
        <taxon>Ascomycota</taxon>
        <taxon>Saccharomycotina</taxon>
        <taxon>Saccharomycetes</taxon>
        <taxon>Saccharomycetales</taxon>
        <taxon>Saccharomycetaceae</taxon>
        <taxon>Eremothecium</taxon>
    </lineage>
</organism>
<evidence type="ECO:0000313" key="3">
    <source>
        <dbReference type="EMBL" id="AAS53889.1"/>
    </source>
</evidence>
<dbReference type="HOGENOM" id="CLU_048298_0_0_1"/>
<dbReference type="GeneID" id="4622344"/>
<accession>Q752Q5</accession>
<feature type="compositionally biased region" description="Polar residues" evidence="1">
    <location>
        <begin position="18"/>
        <end position="30"/>
    </location>
</feature>
<evidence type="ECO:0000259" key="2">
    <source>
        <dbReference type="Pfam" id="PF12550"/>
    </source>
</evidence>
<dbReference type="EMBL" id="AE016819">
    <property type="protein sequence ID" value="AAS53889.1"/>
    <property type="molecule type" value="Genomic_DNA"/>
</dbReference>
<dbReference type="OMA" id="PHADYFD"/>
<dbReference type="InterPro" id="IPR022210">
    <property type="entry name" value="TF_GCR1-like"/>
</dbReference>
<dbReference type="KEGG" id="ago:AGOS_AFR518C"/>
<proteinExistence type="predicted"/>
<protein>
    <submittedName>
        <fullName evidence="3">AFR518Cp</fullName>
    </submittedName>
</protein>
<dbReference type="InParanoid" id="Q752Q5"/>
<dbReference type="AlphaFoldDB" id="Q752Q5"/>
<keyword evidence="4" id="KW-1185">Reference proteome</keyword>